<organism evidence="1">
    <name type="scientific">marine sediment metagenome</name>
    <dbReference type="NCBI Taxonomy" id="412755"/>
    <lineage>
        <taxon>unclassified sequences</taxon>
        <taxon>metagenomes</taxon>
        <taxon>ecological metagenomes</taxon>
    </lineage>
</organism>
<evidence type="ECO:0008006" key="2">
    <source>
        <dbReference type="Google" id="ProtNLM"/>
    </source>
</evidence>
<dbReference type="AlphaFoldDB" id="X0US23"/>
<dbReference type="SUPFAM" id="SSF46785">
    <property type="entry name" value="Winged helix' DNA-binding domain"/>
    <property type="match status" value="1"/>
</dbReference>
<protein>
    <recommendedName>
        <fullName evidence="2">DprA winged helix domain-containing protein</fullName>
    </recommendedName>
</protein>
<comment type="caution">
    <text evidence="1">The sequence shown here is derived from an EMBL/GenBank/DDBJ whole genome shotgun (WGS) entry which is preliminary data.</text>
</comment>
<reference evidence="1" key="1">
    <citation type="journal article" date="2014" name="Front. Microbiol.">
        <title>High frequency of phylogenetically diverse reductive dehalogenase-homologous genes in deep subseafloor sedimentary metagenomes.</title>
        <authorList>
            <person name="Kawai M."/>
            <person name="Futagami T."/>
            <person name="Toyoda A."/>
            <person name="Takaki Y."/>
            <person name="Nishi S."/>
            <person name="Hori S."/>
            <person name="Arai W."/>
            <person name="Tsubouchi T."/>
            <person name="Morono Y."/>
            <person name="Uchiyama I."/>
            <person name="Ito T."/>
            <person name="Fujiyama A."/>
            <person name="Inagaki F."/>
            <person name="Takami H."/>
        </authorList>
    </citation>
    <scope>NUCLEOTIDE SEQUENCE</scope>
    <source>
        <strain evidence="1">Expedition CK06-06</strain>
    </source>
</reference>
<accession>X0US23</accession>
<sequence>MAVTELRDLILSVLGGISQPMSLLQVHEVTKAASPFTVMCVLEALEEEGLVERKTAEGRSLWLVR</sequence>
<evidence type="ECO:0000313" key="1">
    <source>
        <dbReference type="EMBL" id="GAF91285.1"/>
    </source>
</evidence>
<dbReference type="InterPro" id="IPR036390">
    <property type="entry name" value="WH_DNA-bd_sf"/>
</dbReference>
<name>X0US23_9ZZZZ</name>
<dbReference type="EMBL" id="BARS01015512">
    <property type="protein sequence ID" value="GAF91285.1"/>
    <property type="molecule type" value="Genomic_DNA"/>
</dbReference>
<gene>
    <name evidence="1" type="ORF">S01H1_25656</name>
</gene>
<proteinExistence type="predicted"/>